<evidence type="ECO:0000259" key="1">
    <source>
        <dbReference type="Pfam" id="PF13358"/>
    </source>
</evidence>
<dbReference type="SUPFAM" id="SSF46689">
    <property type="entry name" value="Homeodomain-like"/>
    <property type="match status" value="1"/>
</dbReference>
<sequence>MPYRRISSDLKDCAIRLWDSGWEIEDVCVALGVSSSSCYRWRQILAEHGTCERPPSPLTGRTRTITRALLTAIEDLFSQDSDLYLDELCVWLGIQHNISISTSALSRTLNSVGLSRKTLQKLASERNELCRAEFRNYLRDNFVGDGSEFVVVDETSKNERTYARHYGRAARGRRAQLRDVFVRGIRYSLCAALTTQGYIATHVVEGSYDTQKFYDFITEEVVQSRIYDFQLPQMNPFPAERSVLILDNCRIHHNDDLVELVENAGVCEFTY</sequence>
<reference evidence="2 3" key="1">
    <citation type="submission" date="2014-04" db="EMBL/GenBank/DDBJ databases">
        <authorList>
            <consortium name="DOE Joint Genome Institute"/>
            <person name="Kuo A."/>
            <person name="Kohler A."/>
            <person name="Costa M.D."/>
            <person name="Nagy L.G."/>
            <person name="Floudas D."/>
            <person name="Copeland A."/>
            <person name="Barry K.W."/>
            <person name="Cichocki N."/>
            <person name="Veneault-Fourrey C."/>
            <person name="LaButti K."/>
            <person name="Lindquist E.A."/>
            <person name="Lipzen A."/>
            <person name="Lundell T."/>
            <person name="Morin E."/>
            <person name="Murat C."/>
            <person name="Sun H."/>
            <person name="Tunlid A."/>
            <person name="Henrissat B."/>
            <person name="Grigoriev I.V."/>
            <person name="Hibbett D.S."/>
            <person name="Martin F."/>
            <person name="Nordberg H.P."/>
            <person name="Cantor M.N."/>
            <person name="Hua S.X."/>
        </authorList>
    </citation>
    <scope>NUCLEOTIDE SEQUENCE [LARGE SCALE GENOMIC DNA]</scope>
    <source>
        <strain evidence="2 3">441</strain>
    </source>
</reference>
<feature type="domain" description="Tc1-like transposase DDE" evidence="1">
    <location>
        <begin position="149"/>
        <end position="271"/>
    </location>
</feature>
<dbReference type="InterPro" id="IPR036397">
    <property type="entry name" value="RNaseH_sf"/>
</dbReference>
<dbReference type="InterPro" id="IPR038717">
    <property type="entry name" value="Tc1-like_DDE_dom"/>
</dbReference>
<dbReference type="GO" id="GO:0003676">
    <property type="term" value="F:nucleic acid binding"/>
    <property type="evidence" value="ECO:0007669"/>
    <property type="project" value="InterPro"/>
</dbReference>
<dbReference type="PANTHER" id="PTHR46564">
    <property type="entry name" value="TRANSPOSASE"/>
    <property type="match status" value="1"/>
</dbReference>
<dbReference type="Proteomes" id="UP000054018">
    <property type="component" value="Unassembled WGS sequence"/>
</dbReference>
<reference evidence="3" key="2">
    <citation type="submission" date="2015-01" db="EMBL/GenBank/DDBJ databases">
        <title>Evolutionary Origins and Diversification of the Mycorrhizal Mutualists.</title>
        <authorList>
            <consortium name="DOE Joint Genome Institute"/>
            <consortium name="Mycorrhizal Genomics Consortium"/>
            <person name="Kohler A."/>
            <person name="Kuo A."/>
            <person name="Nagy L.G."/>
            <person name="Floudas D."/>
            <person name="Copeland A."/>
            <person name="Barry K.W."/>
            <person name="Cichocki N."/>
            <person name="Veneault-Fourrey C."/>
            <person name="LaButti K."/>
            <person name="Lindquist E.A."/>
            <person name="Lipzen A."/>
            <person name="Lundell T."/>
            <person name="Morin E."/>
            <person name="Murat C."/>
            <person name="Riley R."/>
            <person name="Ohm R."/>
            <person name="Sun H."/>
            <person name="Tunlid A."/>
            <person name="Henrissat B."/>
            <person name="Grigoriev I.V."/>
            <person name="Hibbett D.S."/>
            <person name="Martin F."/>
        </authorList>
    </citation>
    <scope>NUCLEOTIDE SEQUENCE [LARGE SCALE GENOMIC DNA]</scope>
    <source>
        <strain evidence="3">441</strain>
    </source>
</reference>
<accession>A0A0D0A9Y3</accession>
<dbReference type="PANTHER" id="PTHR46564:SF1">
    <property type="entry name" value="TRANSPOSASE"/>
    <property type="match status" value="1"/>
</dbReference>
<dbReference type="AlphaFoldDB" id="A0A0D0A9Y3"/>
<keyword evidence="3" id="KW-1185">Reference proteome</keyword>
<dbReference type="EMBL" id="KN833685">
    <property type="protein sequence ID" value="KIK31087.1"/>
    <property type="molecule type" value="Genomic_DNA"/>
</dbReference>
<dbReference type="STRING" id="765257.A0A0D0A9Y3"/>
<organism evidence="2 3">
    <name type="scientific">Pisolithus microcarpus 441</name>
    <dbReference type="NCBI Taxonomy" id="765257"/>
    <lineage>
        <taxon>Eukaryota</taxon>
        <taxon>Fungi</taxon>
        <taxon>Dikarya</taxon>
        <taxon>Basidiomycota</taxon>
        <taxon>Agaricomycotina</taxon>
        <taxon>Agaricomycetes</taxon>
        <taxon>Agaricomycetidae</taxon>
        <taxon>Boletales</taxon>
        <taxon>Sclerodermatineae</taxon>
        <taxon>Pisolithaceae</taxon>
        <taxon>Pisolithus</taxon>
    </lineage>
</organism>
<gene>
    <name evidence="2" type="ORF">PISMIDRAFT_86159</name>
</gene>
<dbReference type="Gene3D" id="3.30.420.10">
    <property type="entry name" value="Ribonuclease H-like superfamily/Ribonuclease H"/>
    <property type="match status" value="1"/>
</dbReference>
<dbReference type="InterPro" id="IPR009057">
    <property type="entry name" value="Homeodomain-like_sf"/>
</dbReference>
<dbReference type="HOGENOM" id="CLU_056788_1_6_1"/>
<dbReference type="OrthoDB" id="2266637at2759"/>
<dbReference type="Pfam" id="PF13358">
    <property type="entry name" value="DDE_3"/>
    <property type="match status" value="1"/>
</dbReference>
<name>A0A0D0A9Y3_9AGAM</name>
<evidence type="ECO:0000313" key="3">
    <source>
        <dbReference type="Proteomes" id="UP000054018"/>
    </source>
</evidence>
<proteinExistence type="predicted"/>
<protein>
    <recommendedName>
        <fullName evidence="1">Tc1-like transposase DDE domain-containing protein</fullName>
    </recommendedName>
</protein>
<evidence type="ECO:0000313" key="2">
    <source>
        <dbReference type="EMBL" id="KIK31087.1"/>
    </source>
</evidence>